<dbReference type="EMBL" id="BK016094">
    <property type="protein sequence ID" value="DAF94614.1"/>
    <property type="molecule type" value="Genomic_DNA"/>
</dbReference>
<evidence type="ECO:0000313" key="1">
    <source>
        <dbReference type="EMBL" id="DAF94614.1"/>
    </source>
</evidence>
<sequence length="37" mass="4140">MATNNTMQSIKFRIQALAETVNTRATHGVLFLVYGNK</sequence>
<accession>A0A8S5UJR8</accession>
<organism evidence="1">
    <name type="scientific">Siphoviridae sp. ct3gT1</name>
    <dbReference type="NCBI Taxonomy" id="2825323"/>
    <lineage>
        <taxon>Viruses</taxon>
        <taxon>Duplodnaviria</taxon>
        <taxon>Heunggongvirae</taxon>
        <taxon>Uroviricota</taxon>
        <taxon>Caudoviricetes</taxon>
    </lineage>
</organism>
<proteinExistence type="predicted"/>
<reference evidence="1" key="1">
    <citation type="journal article" date="2021" name="Proc. Natl. Acad. Sci. U.S.A.">
        <title>A Catalog of Tens of Thousands of Viruses from Human Metagenomes Reveals Hidden Associations with Chronic Diseases.</title>
        <authorList>
            <person name="Tisza M.J."/>
            <person name="Buck C.B."/>
        </authorList>
    </citation>
    <scope>NUCLEOTIDE SEQUENCE</scope>
    <source>
        <strain evidence="1">Ct3gT1</strain>
    </source>
</reference>
<name>A0A8S5UJR8_9CAUD</name>
<protein>
    <submittedName>
        <fullName evidence="1">Uncharacterized protein</fullName>
    </submittedName>
</protein>